<reference evidence="6" key="2">
    <citation type="submission" date="2023-05" db="EMBL/GenBank/DDBJ databases">
        <authorList>
            <consortium name="Lawrence Berkeley National Laboratory"/>
            <person name="Steindorff A."/>
            <person name="Hensen N."/>
            <person name="Bonometti L."/>
            <person name="Westerberg I."/>
            <person name="Brannstrom I.O."/>
            <person name="Guillou S."/>
            <person name="Cros-Aarteil S."/>
            <person name="Calhoun S."/>
            <person name="Haridas S."/>
            <person name="Kuo A."/>
            <person name="Mondo S."/>
            <person name="Pangilinan J."/>
            <person name="Riley R."/>
            <person name="Labutti K."/>
            <person name="Andreopoulos B."/>
            <person name="Lipzen A."/>
            <person name="Chen C."/>
            <person name="Yanf M."/>
            <person name="Daum C."/>
            <person name="Ng V."/>
            <person name="Clum A."/>
            <person name="Ohm R."/>
            <person name="Martin F."/>
            <person name="Silar P."/>
            <person name="Natvig D."/>
            <person name="Lalanne C."/>
            <person name="Gautier V."/>
            <person name="Ament-Velasquez S.L."/>
            <person name="Kruys A."/>
            <person name="Hutchinson M.I."/>
            <person name="Powell A.J."/>
            <person name="Barry K."/>
            <person name="Miller A.N."/>
            <person name="Grigoriev I.V."/>
            <person name="Debuchy R."/>
            <person name="Gladieux P."/>
            <person name="Thoren M.H."/>
            <person name="Johannesson H."/>
        </authorList>
    </citation>
    <scope>NUCLEOTIDE SEQUENCE</scope>
    <source>
        <strain evidence="6">CBS 757.83</strain>
    </source>
</reference>
<dbReference type="Proteomes" id="UP001305647">
    <property type="component" value="Unassembled WGS sequence"/>
</dbReference>
<proteinExistence type="predicted"/>
<organism evidence="6 7">
    <name type="scientific">Parathielavia hyrcaniae</name>
    <dbReference type="NCBI Taxonomy" id="113614"/>
    <lineage>
        <taxon>Eukaryota</taxon>
        <taxon>Fungi</taxon>
        <taxon>Dikarya</taxon>
        <taxon>Ascomycota</taxon>
        <taxon>Pezizomycotina</taxon>
        <taxon>Sordariomycetes</taxon>
        <taxon>Sordariomycetidae</taxon>
        <taxon>Sordariales</taxon>
        <taxon>Chaetomiaceae</taxon>
        <taxon>Parathielavia</taxon>
    </lineage>
</organism>
<dbReference type="PROSITE" id="PS51683">
    <property type="entry name" value="SAM_OMT_II"/>
    <property type="match status" value="1"/>
</dbReference>
<keyword evidence="7" id="KW-1185">Reference proteome</keyword>
<gene>
    <name evidence="6" type="ORF">N658DRAFT_517392</name>
</gene>
<evidence type="ECO:0000256" key="3">
    <source>
        <dbReference type="ARBA" id="ARBA00022691"/>
    </source>
</evidence>
<evidence type="ECO:0000259" key="5">
    <source>
        <dbReference type="Pfam" id="PF00891"/>
    </source>
</evidence>
<accession>A0AAN6PWJ9</accession>
<evidence type="ECO:0000256" key="2">
    <source>
        <dbReference type="ARBA" id="ARBA00022679"/>
    </source>
</evidence>
<name>A0AAN6PWJ9_9PEZI</name>
<dbReference type="SUPFAM" id="SSF46785">
    <property type="entry name" value="Winged helix' DNA-binding domain"/>
    <property type="match status" value="1"/>
</dbReference>
<evidence type="ECO:0000256" key="1">
    <source>
        <dbReference type="ARBA" id="ARBA00022603"/>
    </source>
</evidence>
<evidence type="ECO:0000313" key="6">
    <source>
        <dbReference type="EMBL" id="KAK4099302.1"/>
    </source>
</evidence>
<dbReference type="AlphaFoldDB" id="A0AAN6PWJ9"/>
<dbReference type="GO" id="GO:0008171">
    <property type="term" value="F:O-methyltransferase activity"/>
    <property type="evidence" value="ECO:0007669"/>
    <property type="project" value="InterPro"/>
</dbReference>
<feature type="region of interest" description="Disordered" evidence="4">
    <location>
        <begin position="1"/>
        <end position="20"/>
    </location>
</feature>
<dbReference type="InterPro" id="IPR001077">
    <property type="entry name" value="COMT_C"/>
</dbReference>
<dbReference type="GO" id="GO:0032259">
    <property type="term" value="P:methylation"/>
    <property type="evidence" value="ECO:0007669"/>
    <property type="project" value="UniProtKB-KW"/>
</dbReference>
<dbReference type="InterPro" id="IPR029063">
    <property type="entry name" value="SAM-dependent_MTases_sf"/>
</dbReference>
<dbReference type="Pfam" id="PF00891">
    <property type="entry name" value="Methyltransf_2"/>
    <property type="match status" value="1"/>
</dbReference>
<keyword evidence="2" id="KW-0808">Transferase</keyword>
<feature type="domain" description="O-methyltransferase C-terminal" evidence="5">
    <location>
        <begin position="233"/>
        <end position="376"/>
    </location>
</feature>
<evidence type="ECO:0000256" key="4">
    <source>
        <dbReference type="SAM" id="MobiDB-lite"/>
    </source>
</evidence>
<dbReference type="EMBL" id="MU863650">
    <property type="protein sequence ID" value="KAK4099302.1"/>
    <property type="molecule type" value="Genomic_DNA"/>
</dbReference>
<dbReference type="Gene3D" id="1.10.10.10">
    <property type="entry name" value="Winged helix-like DNA-binding domain superfamily/Winged helix DNA-binding domain"/>
    <property type="match status" value="1"/>
</dbReference>
<dbReference type="InterPro" id="IPR036390">
    <property type="entry name" value="WH_DNA-bd_sf"/>
</dbReference>
<evidence type="ECO:0000313" key="7">
    <source>
        <dbReference type="Proteomes" id="UP001305647"/>
    </source>
</evidence>
<keyword evidence="3" id="KW-0949">S-adenosyl-L-methionine</keyword>
<dbReference type="PANTHER" id="PTHR43712">
    <property type="entry name" value="PUTATIVE (AFU_ORTHOLOGUE AFUA_4G14580)-RELATED"/>
    <property type="match status" value="1"/>
</dbReference>
<dbReference type="PANTHER" id="PTHR43712:SF17">
    <property type="entry name" value="O-METHYLTRANSFERASE"/>
    <property type="match status" value="1"/>
</dbReference>
<dbReference type="InterPro" id="IPR036388">
    <property type="entry name" value="WH-like_DNA-bd_sf"/>
</dbReference>
<keyword evidence="1 6" id="KW-0489">Methyltransferase</keyword>
<reference evidence="6" key="1">
    <citation type="journal article" date="2023" name="Mol. Phylogenet. Evol.">
        <title>Genome-scale phylogeny and comparative genomics of the fungal order Sordariales.</title>
        <authorList>
            <person name="Hensen N."/>
            <person name="Bonometti L."/>
            <person name="Westerberg I."/>
            <person name="Brannstrom I.O."/>
            <person name="Guillou S."/>
            <person name="Cros-Aarteil S."/>
            <person name="Calhoun S."/>
            <person name="Haridas S."/>
            <person name="Kuo A."/>
            <person name="Mondo S."/>
            <person name="Pangilinan J."/>
            <person name="Riley R."/>
            <person name="LaButti K."/>
            <person name="Andreopoulos B."/>
            <person name="Lipzen A."/>
            <person name="Chen C."/>
            <person name="Yan M."/>
            <person name="Daum C."/>
            <person name="Ng V."/>
            <person name="Clum A."/>
            <person name="Steindorff A."/>
            <person name="Ohm R.A."/>
            <person name="Martin F."/>
            <person name="Silar P."/>
            <person name="Natvig D.O."/>
            <person name="Lalanne C."/>
            <person name="Gautier V."/>
            <person name="Ament-Velasquez S.L."/>
            <person name="Kruys A."/>
            <person name="Hutchinson M.I."/>
            <person name="Powell A.J."/>
            <person name="Barry K."/>
            <person name="Miller A.N."/>
            <person name="Grigoriev I.V."/>
            <person name="Debuchy R."/>
            <person name="Gladieux P."/>
            <person name="Hiltunen Thoren M."/>
            <person name="Johannesson H."/>
        </authorList>
    </citation>
    <scope>NUCLEOTIDE SEQUENCE</scope>
    <source>
        <strain evidence="6">CBS 757.83</strain>
    </source>
</reference>
<protein>
    <submittedName>
        <fullName evidence="6">S-adenosyl-L-methionine-dependent methyltransferase</fullName>
    </submittedName>
</protein>
<dbReference type="InterPro" id="IPR016461">
    <property type="entry name" value="COMT-like"/>
</dbReference>
<sequence length="418" mass="45170">MTVSSEAPVHANGNGEKAGLSVVLHPNDAPAVPGLLKQISSRGQAALAPRADDAARLALLESARGLVAALEKPRETMIRHCWAENSLFAVLSLGIEAGVWAYLSIDDQPKTVAATADATGMEEALLARLLKHVAAMGYLVETGPDEYRPTNFIRSLTIPIIAAGYPVFTGAGNSGGLGRCVLALPSHLQKTNYTTPKSMADGNLQYAHDTKLNMFEWLQANERGMAFNQHMGALLVDIGGGLGHDLEAFHDRFPTAPGRLVLQDLEPVISAIPADSLLSPRIERAIHDFHTPQPVQGARAYYLHSVLHDWPDEVCCSILARVRAAMRPGYSRLLVNENVIPDTAAQWEATALDVLMLALLSSKERTRAEWVRLLEDNAGLKVSGIYTFANGVESLIELKFGSVGIEQDRAEFFSLLLG</sequence>
<dbReference type="SUPFAM" id="SSF53335">
    <property type="entry name" value="S-adenosyl-L-methionine-dependent methyltransferases"/>
    <property type="match status" value="1"/>
</dbReference>
<comment type="caution">
    <text evidence="6">The sequence shown here is derived from an EMBL/GenBank/DDBJ whole genome shotgun (WGS) entry which is preliminary data.</text>
</comment>
<dbReference type="Gene3D" id="3.40.50.150">
    <property type="entry name" value="Vaccinia Virus protein VP39"/>
    <property type="match status" value="1"/>
</dbReference>